<proteinExistence type="inferred from homology"/>
<feature type="transmembrane region" description="Helical" evidence="8">
    <location>
        <begin position="232"/>
        <end position="252"/>
    </location>
</feature>
<dbReference type="PANTHER" id="PTHR11040">
    <property type="entry name" value="ZINC/IRON TRANSPORTER"/>
    <property type="match status" value="1"/>
</dbReference>
<dbReference type="EMBL" id="ANOH01000325">
    <property type="protein sequence ID" value="EMI53825.1"/>
    <property type="molecule type" value="Genomic_DNA"/>
</dbReference>
<evidence type="ECO:0000313" key="10">
    <source>
        <dbReference type="Proteomes" id="UP000011885"/>
    </source>
</evidence>
<evidence type="ECO:0000256" key="4">
    <source>
        <dbReference type="ARBA" id="ARBA00022692"/>
    </source>
</evidence>
<dbReference type="GO" id="GO:0005886">
    <property type="term" value="C:plasma membrane"/>
    <property type="evidence" value="ECO:0007669"/>
    <property type="project" value="UniProtKB-SubCell"/>
</dbReference>
<dbReference type="Pfam" id="PF02535">
    <property type="entry name" value="Zip"/>
    <property type="match status" value="1"/>
</dbReference>
<sequence length="284" mass="29596">MRRVHGTPSANGASMIQWFQNSDPIVQALLAGTFTWALTALGAAIVFGLTRVNRMIFDAMLGFAGGVMLAASYWSLLAPSIEVANELGWPSWLPAAVGFLCGGAFLYGLDRTLPHLHRGHPDDAAEGIQTAWQRSVLLILAITLHNIPEGLAVGVAFGSAGSGQAIASLGGATALAIGIGLQNIPEGVAVAIPLRSEGMSRKKAWLIGQASALVEPLAAFVGAAVVVHITPVLPFALSFAAGAMVYVVVEELVPETQQEGNEDLATLFLMIGFVVMMILDVSLG</sequence>
<evidence type="ECO:0000256" key="6">
    <source>
        <dbReference type="ARBA" id="ARBA00022989"/>
    </source>
</evidence>
<dbReference type="AlphaFoldDB" id="M5TXB8"/>
<gene>
    <name evidence="9" type="ORF">RSSM_04719</name>
</gene>
<feature type="transmembrane region" description="Helical" evidence="8">
    <location>
        <begin position="204"/>
        <end position="226"/>
    </location>
</feature>
<keyword evidence="3" id="KW-1003">Cell membrane</keyword>
<evidence type="ECO:0000256" key="1">
    <source>
        <dbReference type="ARBA" id="ARBA00004651"/>
    </source>
</evidence>
<accession>M5TXB8</accession>
<dbReference type="PATRIC" id="fig|1263870.3.peg.4993"/>
<evidence type="ECO:0000256" key="7">
    <source>
        <dbReference type="ARBA" id="ARBA00023136"/>
    </source>
</evidence>
<dbReference type="PANTHER" id="PTHR11040:SF211">
    <property type="entry name" value="ZINC TRANSPORTER ZIP11"/>
    <property type="match status" value="1"/>
</dbReference>
<keyword evidence="10" id="KW-1185">Reference proteome</keyword>
<dbReference type="InterPro" id="IPR003689">
    <property type="entry name" value="ZIP"/>
</dbReference>
<keyword evidence="7 8" id="KW-0472">Membrane</keyword>
<evidence type="ECO:0000256" key="8">
    <source>
        <dbReference type="SAM" id="Phobius"/>
    </source>
</evidence>
<comment type="subcellular location">
    <subcellularLocation>
        <location evidence="1">Cell membrane</location>
        <topology evidence="1">Multi-pass membrane protein</topology>
    </subcellularLocation>
</comment>
<dbReference type="GO" id="GO:0005385">
    <property type="term" value="F:zinc ion transmembrane transporter activity"/>
    <property type="evidence" value="ECO:0007669"/>
    <property type="project" value="TreeGrafter"/>
</dbReference>
<organism evidence="9 10">
    <name type="scientific">Rhodopirellula sallentina SM41</name>
    <dbReference type="NCBI Taxonomy" id="1263870"/>
    <lineage>
        <taxon>Bacteria</taxon>
        <taxon>Pseudomonadati</taxon>
        <taxon>Planctomycetota</taxon>
        <taxon>Planctomycetia</taxon>
        <taxon>Pirellulales</taxon>
        <taxon>Pirellulaceae</taxon>
        <taxon>Rhodopirellula</taxon>
    </lineage>
</organism>
<comment type="caution">
    <text evidence="9">The sequence shown here is derived from an EMBL/GenBank/DDBJ whole genome shotgun (WGS) entry which is preliminary data.</text>
</comment>
<feature type="transmembrane region" description="Helical" evidence="8">
    <location>
        <begin position="25"/>
        <end position="49"/>
    </location>
</feature>
<keyword evidence="5" id="KW-0862">Zinc</keyword>
<reference evidence="9 10" key="1">
    <citation type="journal article" date="2013" name="Mar. Genomics">
        <title>Expression of sulfatases in Rhodopirellula baltica and the diversity of sulfatases in the genus Rhodopirellula.</title>
        <authorList>
            <person name="Wegner C.E."/>
            <person name="Richter-Heitmann T."/>
            <person name="Klindworth A."/>
            <person name="Klockow C."/>
            <person name="Richter M."/>
            <person name="Achstetter T."/>
            <person name="Glockner F.O."/>
            <person name="Harder J."/>
        </authorList>
    </citation>
    <scope>NUCLEOTIDE SEQUENCE [LARGE SCALE GENOMIC DNA]</scope>
    <source>
        <strain evidence="9 10">SM41</strain>
    </source>
</reference>
<feature type="transmembrane region" description="Helical" evidence="8">
    <location>
        <begin position="56"/>
        <end position="77"/>
    </location>
</feature>
<evidence type="ECO:0000256" key="5">
    <source>
        <dbReference type="ARBA" id="ARBA00022833"/>
    </source>
</evidence>
<keyword evidence="4 8" id="KW-0812">Transmembrane</keyword>
<keyword evidence="6 8" id="KW-1133">Transmembrane helix</keyword>
<evidence type="ECO:0000256" key="2">
    <source>
        <dbReference type="ARBA" id="ARBA00006939"/>
    </source>
</evidence>
<evidence type="ECO:0000313" key="9">
    <source>
        <dbReference type="EMBL" id="EMI53825.1"/>
    </source>
</evidence>
<evidence type="ECO:0000256" key="3">
    <source>
        <dbReference type="ARBA" id="ARBA00022475"/>
    </source>
</evidence>
<name>M5TXB8_9BACT</name>
<protein>
    <submittedName>
        <fullName evidence="9">GufA protein</fullName>
    </submittedName>
</protein>
<feature type="transmembrane region" description="Helical" evidence="8">
    <location>
        <begin position="264"/>
        <end position="283"/>
    </location>
</feature>
<comment type="similarity">
    <text evidence="2">Belongs to the ZIP transporter (TC 2.A.5) family.</text>
</comment>
<dbReference type="Proteomes" id="UP000011885">
    <property type="component" value="Unassembled WGS sequence"/>
</dbReference>
<feature type="transmembrane region" description="Helical" evidence="8">
    <location>
        <begin position="89"/>
        <end position="109"/>
    </location>
</feature>